<evidence type="ECO:0000313" key="2">
    <source>
        <dbReference type="EMBL" id="RYQ97479.1"/>
    </source>
</evidence>
<dbReference type="Proteomes" id="UP000289738">
    <property type="component" value="Chromosome B08"/>
</dbReference>
<comment type="caution">
    <text evidence="2">The sequence shown here is derived from an EMBL/GenBank/DDBJ whole genome shotgun (WGS) entry which is preliminary data.</text>
</comment>
<evidence type="ECO:0000313" key="3">
    <source>
        <dbReference type="Proteomes" id="UP000289738"/>
    </source>
</evidence>
<feature type="region of interest" description="Disordered" evidence="1">
    <location>
        <begin position="310"/>
        <end position="336"/>
    </location>
</feature>
<organism evidence="2 3">
    <name type="scientific">Arachis hypogaea</name>
    <name type="common">Peanut</name>
    <dbReference type="NCBI Taxonomy" id="3818"/>
    <lineage>
        <taxon>Eukaryota</taxon>
        <taxon>Viridiplantae</taxon>
        <taxon>Streptophyta</taxon>
        <taxon>Embryophyta</taxon>
        <taxon>Tracheophyta</taxon>
        <taxon>Spermatophyta</taxon>
        <taxon>Magnoliopsida</taxon>
        <taxon>eudicotyledons</taxon>
        <taxon>Gunneridae</taxon>
        <taxon>Pentapetalae</taxon>
        <taxon>rosids</taxon>
        <taxon>fabids</taxon>
        <taxon>Fabales</taxon>
        <taxon>Fabaceae</taxon>
        <taxon>Papilionoideae</taxon>
        <taxon>50 kb inversion clade</taxon>
        <taxon>dalbergioids sensu lato</taxon>
        <taxon>Dalbergieae</taxon>
        <taxon>Pterocarpus clade</taxon>
        <taxon>Arachis</taxon>
    </lineage>
</organism>
<dbReference type="AlphaFoldDB" id="A0A444Y6D4"/>
<proteinExistence type="predicted"/>
<evidence type="ECO:0008006" key="4">
    <source>
        <dbReference type="Google" id="ProtNLM"/>
    </source>
</evidence>
<evidence type="ECO:0000256" key="1">
    <source>
        <dbReference type="SAM" id="MobiDB-lite"/>
    </source>
</evidence>
<accession>A0A444Y6D4</accession>
<reference evidence="2 3" key="1">
    <citation type="submission" date="2019-01" db="EMBL/GenBank/DDBJ databases">
        <title>Sequencing of cultivated peanut Arachis hypogaea provides insights into genome evolution and oil improvement.</title>
        <authorList>
            <person name="Chen X."/>
        </authorList>
    </citation>
    <scope>NUCLEOTIDE SEQUENCE [LARGE SCALE GENOMIC DNA]</scope>
    <source>
        <strain evidence="3">cv. Fuhuasheng</strain>
        <tissue evidence="2">Leaves</tissue>
    </source>
</reference>
<name>A0A444Y6D4_ARAHY</name>
<keyword evidence="3" id="KW-1185">Reference proteome</keyword>
<gene>
    <name evidence="2" type="ORF">Ahy_B08g093526</name>
</gene>
<protein>
    <recommendedName>
        <fullName evidence="4">Aminotransferase-like plant mobile domain-containing protein</fullName>
    </recommendedName>
</protein>
<dbReference type="EMBL" id="SDMP01000018">
    <property type="protein sequence ID" value="RYQ97479.1"/>
    <property type="molecule type" value="Genomic_DNA"/>
</dbReference>
<sequence length="366" mass="40524">MLGVIPPPNQVQKFAVNCTWFQETFGECPTAADEETMRRFTRAYIMMLLGTQLFADKFRPAGYDMCNWPLASRWSGYNPSGSEKGPRVQISSGYRIALLTYYRLCIRRCWSLVIRGYDGLTGEEVIVGSRTVCSSSIFIRRAVRTTFSSSMLSQTLDPHMTSWSGGVSIERGSCNQRCTWEIREPFLFLWRRRRGVLGEFLIWIMLTTCRIGVGLREELVWGHNVASVSGGGWTRLWTTVMQTGDGGLGSGPLGNYFVGFPAHDQTLQESTPWVSPTTMFSDFLAGDGLDADFGGSHFLDEISGIMQEDDAARRRGQTSSTQAPLDFDLNEPPTMPSPDYFTLGGTPPSTYTAASHSVAGPFGAPV</sequence>